<dbReference type="Pfam" id="PF19054">
    <property type="entry name" value="DUF5753"/>
    <property type="match status" value="1"/>
</dbReference>
<dbReference type="AlphaFoldDB" id="A0A9W6UKJ8"/>
<evidence type="ECO:0000313" key="3">
    <source>
        <dbReference type="Proteomes" id="UP001165092"/>
    </source>
</evidence>
<sequence>MLSRRISPTVRRRRLSALLRHLRTESGKTLEVAASALEWSRGRLAHMEGNKWSRPDLGNLKQLLDLYEVTDPAQREAVLTLARQSRERGWWAKFKDVFGESSFVGFEAEAAVVWTYQPLVVPGLLQTRDYAQASAQAALTRPSPEAVERAVAARMARQDVLSADFPPTIWAVIDEGVLRRLPVANGVAEQQLQHLIALSERPDNAITVQVLPFSAGLHPGLSGPFVIMDFPEELDAPMVFLETRTDGLFLEEDDDIAEYRHVFDHLQVTARSQSESIELMKDMLANL</sequence>
<evidence type="ECO:0000313" key="2">
    <source>
        <dbReference type="EMBL" id="GLU49683.1"/>
    </source>
</evidence>
<name>A0A9W6UKJ8_9ACTN</name>
<dbReference type="Pfam" id="PF13560">
    <property type="entry name" value="HTH_31"/>
    <property type="match status" value="1"/>
</dbReference>
<evidence type="ECO:0000259" key="1">
    <source>
        <dbReference type="PROSITE" id="PS50943"/>
    </source>
</evidence>
<comment type="caution">
    <text evidence="2">The sequence shown here is derived from an EMBL/GenBank/DDBJ whole genome shotgun (WGS) entry which is preliminary data.</text>
</comment>
<gene>
    <name evidence="2" type="ORF">Nans01_40340</name>
</gene>
<dbReference type="InterPro" id="IPR001387">
    <property type="entry name" value="Cro/C1-type_HTH"/>
</dbReference>
<dbReference type="SUPFAM" id="SSF47413">
    <property type="entry name" value="lambda repressor-like DNA-binding domains"/>
    <property type="match status" value="1"/>
</dbReference>
<organism evidence="2 3">
    <name type="scientific">Nocardiopsis ansamitocini</name>
    <dbReference type="NCBI Taxonomy" id="1670832"/>
    <lineage>
        <taxon>Bacteria</taxon>
        <taxon>Bacillati</taxon>
        <taxon>Actinomycetota</taxon>
        <taxon>Actinomycetes</taxon>
        <taxon>Streptosporangiales</taxon>
        <taxon>Nocardiopsidaceae</taxon>
        <taxon>Nocardiopsis</taxon>
    </lineage>
</organism>
<dbReference type="InterPro" id="IPR010982">
    <property type="entry name" value="Lambda_DNA-bd_dom_sf"/>
</dbReference>
<protein>
    <submittedName>
        <fullName evidence="2">Transcriptional regulator</fullName>
    </submittedName>
</protein>
<dbReference type="Gene3D" id="1.10.260.40">
    <property type="entry name" value="lambda repressor-like DNA-binding domains"/>
    <property type="match status" value="1"/>
</dbReference>
<accession>A0A9W6UKJ8</accession>
<reference evidence="2" key="1">
    <citation type="submission" date="2023-02" db="EMBL/GenBank/DDBJ databases">
        <title>Nocardiopsis ansamitocini NBRC 112285.</title>
        <authorList>
            <person name="Ichikawa N."/>
            <person name="Sato H."/>
            <person name="Tonouchi N."/>
        </authorList>
    </citation>
    <scope>NUCLEOTIDE SEQUENCE</scope>
    <source>
        <strain evidence="2">NBRC 112285</strain>
    </source>
</reference>
<dbReference type="InterPro" id="IPR043917">
    <property type="entry name" value="DUF5753"/>
</dbReference>
<feature type="domain" description="HTH cro/C1-type" evidence="1">
    <location>
        <begin position="19"/>
        <end position="75"/>
    </location>
</feature>
<dbReference type="PROSITE" id="PS50943">
    <property type="entry name" value="HTH_CROC1"/>
    <property type="match status" value="1"/>
</dbReference>
<dbReference type="SMART" id="SM00530">
    <property type="entry name" value="HTH_XRE"/>
    <property type="match status" value="1"/>
</dbReference>
<keyword evidence="3" id="KW-1185">Reference proteome</keyword>
<dbReference type="Proteomes" id="UP001165092">
    <property type="component" value="Unassembled WGS sequence"/>
</dbReference>
<proteinExistence type="predicted"/>
<dbReference type="RefSeq" id="WP_349497223.1">
    <property type="nucleotide sequence ID" value="NZ_BSQG01000008.1"/>
</dbReference>
<dbReference type="EMBL" id="BSQG01000008">
    <property type="protein sequence ID" value="GLU49683.1"/>
    <property type="molecule type" value="Genomic_DNA"/>
</dbReference>
<dbReference type="GO" id="GO:0003677">
    <property type="term" value="F:DNA binding"/>
    <property type="evidence" value="ECO:0007669"/>
    <property type="project" value="InterPro"/>
</dbReference>